<reference evidence="1 2" key="1">
    <citation type="journal article" date="2018" name="Proc. Natl. Acad. Sci. U.S.A.">
        <title>Draft genome sequence of Camellia sinensis var. sinensis provides insights into the evolution of the tea genome and tea quality.</title>
        <authorList>
            <person name="Wei C."/>
            <person name="Yang H."/>
            <person name="Wang S."/>
            <person name="Zhao J."/>
            <person name="Liu C."/>
            <person name="Gao L."/>
            <person name="Xia E."/>
            <person name="Lu Y."/>
            <person name="Tai Y."/>
            <person name="She G."/>
            <person name="Sun J."/>
            <person name="Cao H."/>
            <person name="Tong W."/>
            <person name="Gao Q."/>
            <person name="Li Y."/>
            <person name="Deng W."/>
            <person name="Jiang X."/>
            <person name="Wang W."/>
            <person name="Chen Q."/>
            <person name="Zhang S."/>
            <person name="Li H."/>
            <person name="Wu J."/>
            <person name="Wang P."/>
            <person name="Li P."/>
            <person name="Shi C."/>
            <person name="Zheng F."/>
            <person name="Jian J."/>
            <person name="Huang B."/>
            <person name="Shan D."/>
            <person name="Shi M."/>
            <person name="Fang C."/>
            <person name="Yue Y."/>
            <person name="Li F."/>
            <person name="Li D."/>
            <person name="Wei S."/>
            <person name="Han B."/>
            <person name="Jiang C."/>
            <person name="Yin Y."/>
            <person name="Xia T."/>
            <person name="Zhang Z."/>
            <person name="Bennetzen J.L."/>
            <person name="Zhao S."/>
            <person name="Wan X."/>
        </authorList>
    </citation>
    <scope>NUCLEOTIDE SEQUENCE [LARGE SCALE GENOMIC DNA]</scope>
    <source>
        <strain evidence="2">cv. Shuchazao</strain>
        <tissue evidence="1">Leaf</tissue>
    </source>
</reference>
<comment type="caution">
    <text evidence="1">The sequence shown here is derived from an EMBL/GenBank/DDBJ whole genome shotgun (WGS) entry which is preliminary data.</text>
</comment>
<dbReference type="AlphaFoldDB" id="A0A4S4D714"/>
<organism evidence="1 2">
    <name type="scientific">Camellia sinensis var. sinensis</name>
    <name type="common">China tea</name>
    <dbReference type="NCBI Taxonomy" id="542762"/>
    <lineage>
        <taxon>Eukaryota</taxon>
        <taxon>Viridiplantae</taxon>
        <taxon>Streptophyta</taxon>
        <taxon>Embryophyta</taxon>
        <taxon>Tracheophyta</taxon>
        <taxon>Spermatophyta</taxon>
        <taxon>Magnoliopsida</taxon>
        <taxon>eudicotyledons</taxon>
        <taxon>Gunneridae</taxon>
        <taxon>Pentapetalae</taxon>
        <taxon>asterids</taxon>
        <taxon>Ericales</taxon>
        <taxon>Theaceae</taxon>
        <taxon>Camellia</taxon>
    </lineage>
</organism>
<evidence type="ECO:0000313" key="2">
    <source>
        <dbReference type="Proteomes" id="UP000306102"/>
    </source>
</evidence>
<gene>
    <name evidence="1" type="ORF">TEA_027786</name>
</gene>
<dbReference type="EMBL" id="SDRB02012302">
    <property type="protein sequence ID" value="THF98117.1"/>
    <property type="molecule type" value="Genomic_DNA"/>
</dbReference>
<name>A0A4S4D714_CAMSN</name>
<evidence type="ECO:0000313" key="1">
    <source>
        <dbReference type="EMBL" id="THF98117.1"/>
    </source>
</evidence>
<protein>
    <submittedName>
        <fullName evidence="1">Uncharacterized protein</fullName>
    </submittedName>
</protein>
<proteinExistence type="predicted"/>
<sequence length="276" mass="30683">MSGFQLRGGFCGTMYLDNHGWSGEAVVQLAEEVSAQKKVEASTELSHEIASLVVGHAEQEQSSSKRPVESSEPTKKKVRVSLTLDIMQPFVIFPMVKDANTLMSAFVFKDTYIALSLANAIMLPADKKIFRGKHDVVAIAMVTQSMILRIADIGRQHCQVVTLISQLNEQVVSKEKKVHMKVTDLVVATKSAAAKRTITEAEQTENIEKLHLPAKEKMTTVEASCKVAEKDLRKVRAQITEVQQAATDAFKKGEKLTMNYYADKVQRFENRGFKHG</sequence>
<keyword evidence="2" id="KW-1185">Reference proteome</keyword>
<dbReference type="Proteomes" id="UP000306102">
    <property type="component" value="Unassembled WGS sequence"/>
</dbReference>
<accession>A0A4S4D714</accession>